<dbReference type="Gene3D" id="3.30.470.20">
    <property type="entry name" value="ATP-grasp fold, B domain"/>
    <property type="match status" value="1"/>
</dbReference>
<dbReference type="AlphaFoldDB" id="A0A5J4JLW5"/>
<evidence type="ECO:0000313" key="1">
    <source>
        <dbReference type="EMBL" id="GER69994.1"/>
    </source>
</evidence>
<reference evidence="1 2" key="1">
    <citation type="submission" date="2019-09" db="EMBL/GenBank/DDBJ databases">
        <title>Draft genome sequence of Bacillus sp. JC-7.</title>
        <authorList>
            <person name="Tanaka N."/>
            <person name="Shiwa Y."/>
            <person name="Fujita N."/>
            <person name="Tanasupawat S."/>
        </authorList>
    </citation>
    <scope>NUCLEOTIDE SEQUENCE [LARGE SCALE GENOMIC DNA]</scope>
    <source>
        <strain evidence="1 2">JC-7</strain>
    </source>
</reference>
<dbReference type="InterPro" id="IPR026838">
    <property type="entry name" value="YheC/D"/>
</dbReference>
<evidence type="ECO:0000313" key="2">
    <source>
        <dbReference type="Proteomes" id="UP000391919"/>
    </source>
</evidence>
<evidence type="ECO:0008006" key="3">
    <source>
        <dbReference type="Google" id="ProtNLM"/>
    </source>
</evidence>
<accession>A0A5J4JLW5</accession>
<organism evidence="1 2">
    <name type="scientific">Weizmannia acidilactici</name>
    <dbReference type="NCBI Taxonomy" id="2607726"/>
    <lineage>
        <taxon>Bacteria</taxon>
        <taxon>Bacillati</taxon>
        <taxon>Bacillota</taxon>
        <taxon>Bacilli</taxon>
        <taxon>Bacillales</taxon>
        <taxon>Bacillaceae</taxon>
        <taxon>Heyndrickxia</taxon>
    </lineage>
</organism>
<proteinExistence type="predicted"/>
<comment type="caution">
    <text evidence="1">The sequence shown here is derived from an EMBL/GenBank/DDBJ whole genome shotgun (WGS) entry which is preliminary data.</text>
</comment>
<protein>
    <recommendedName>
        <fullName evidence="3">YheC/YheD family protein</fullName>
    </recommendedName>
</protein>
<dbReference type="Pfam" id="PF14398">
    <property type="entry name" value="ATPgrasp_YheCD"/>
    <property type="match status" value="1"/>
</dbReference>
<dbReference type="EMBL" id="BKZQ01000013">
    <property type="protein sequence ID" value="GER69994.1"/>
    <property type="molecule type" value="Genomic_DNA"/>
</dbReference>
<sequence length="444" mass="48834">MECTIEIRPHDRERGSAEMPEKLLASLRIPNGGHFALRFGGKTVDVKVKAAAGEDAILLLSREYFGSLMLSDPPTRMKAIFHEGMLHLGPVIAVLTETGKNGPSENIQAFSEELHRFVEKEGGCLYVAGLNASPGTGYRFTGTSWLKGNVPAPDIVYNRLHARQTEKSRLFQQKTADWKEKGIDVFNSNYLTKWEVYECLKANPLLQAFLPATFRYEASLLSEKLDEFGELYVKPENGSQGRGIIRLAKTKSGFLLEHNLKEDGVPIILQNMDEAAMKAEALIGRRPYMIQQGIPLVSPGGRKTDFRFLAFKSGAADWHIISAVARIAAESAMVSNLSQGGLAVKPLPLLLSNFGNKKGTFVWGLMHELAAAAAKTIDANADGHFAELGIDIGADRNGKPWIIEANIKPSKSAFGPARGIRPSVKALYHYCLFLWTERRTSHAG</sequence>
<dbReference type="SUPFAM" id="SSF56059">
    <property type="entry name" value="Glutathione synthetase ATP-binding domain-like"/>
    <property type="match status" value="1"/>
</dbReference>
<keyword evidence="2" id="KW-1185">Reference proteome</keyword>
<name>A0A5J4JLW5_9BACI</name>
<gene>
    <name evidence="1" type="ORF">BpJC7_12970</name>
</gene>
<dbReference type="Proteomes" id="UP000391919">
    <property type="component" value="Unassembled WGS sequence"/>
</dbReference>
<dbReference type="RefSeq" id="WP_253718609.1">
    <property type="nucleotide sequence ID" value="NZ_BKZQ01000013.1"/>
</dbReference>